<proteinExistence type="predicted"/>
<reference evidence="3 4" key="1">
    <citation type="submission" date="2019-05" db="EMBL/GenBank/DDBJ databases">
        <title>Emergence of the Ug99 lineage of the wheat stem rust pathogen through somatic hybridization.</title>
        <authorList>
            <person name="Li F."/>
            <person name="Upadhyaya N.M."/>
            <person name="Sperschneider J."/>
            <person name="Matny O."/>
            <person name="Nguyen-Phuc H."/>
            <person name="Mago R."/>
            <person name="Raley C."/>
            <person name="Miller M.E."/>
            <person name="Silverstein K.A.T."/>
            <person name="Henningsen E."/>
            <person name="Hirsch C.D."/>
            <person name="Visser B."/>
            <person name="Pretorius Z.A."/>
            <person name="Steffenson B.J."/>
            <person name="Schwessinger B."/>
            <person name="Dodds P.N."/>
            <person name="Figueroa M."/>
        </authorList>
    </citation>
    <scope>NUCLEOTIDE SEQUENCE [LARGE SCALE GENOMIC DNA]</scope>
    <source>
        <strain evidence="3">21-0</strain>
    </source>
</reference>
<organism evidence="3 4">
    <name type="scientific">Puccinia graminis f. sp. tritici</name>
    <dbReference type="NCBI Taxonomy" id="56615"/>
    <lineage>
        <taxon>Eukaryota</taxon>
        <taxon>Fungi</taxon>
        <taxon>Dikarya</taxon>
        <taxon>Basidiomycota</taxon>
        <taxon>Pucciniomycotina</taxon>
        <taxon>Pucciniomycetes</taxon>
        <taxon>Pucciniales</taxon>
        <taxon>Pucciniaceae</taxon>
        <taxon>Puccinia</taxon>
    </lineage>
</organism>
<name>A0A5B0MAP6_PUCGR</name>
<dbReference type="Proteomes" id="UP000324748">
    <property type="component" value="Unassembled WGS sequence"/>
</dbReference>
<gene>
    <name evidence="3" type="ORF">PGT21_024099</name>
</gene>
<dbReference type="EMBL" id="VSWC01000158">
    <property type="protein sequence ID" value="KAA1073742.1"/>
    <property type="molecule type" value="Genomic_DNA"/>
</dbReference>
<keyword evidence="4" id="KW-1185">Reference proteome</keyword>
<evidence type="ECO:0000313" key="3">
    <source>
        <dbReference type="EMBL" id="KAA1073742.1"/>
    </source>
</evidence>
<accession>A0A5B0MAP6</accession>
<protein>
    <submittedName>
        <fullName evidence="3">Uncharacterized protein</fullName>
    </submittedName>
</protein>
<keyword evidence="2" id="KW-0732">Signal</keyword>
<evidence type="ECO:0000313" key="4">
    <source>
        <dbReference type="Proteomes" id="UP000324748"/>
    </source>
</evidence>
<comment type="caution">
    <text evidence="3">The sequence shown here is derived from an EMBL/GenBank/DDBJ whole genome shotgun (WGS) entry which is preliminary data.</text>
</comment>
<evidence type="ECO:0000256" key="1">
    <source>
        <dbReference type="SAM" id="MobiDB-lite"/>
    </source>
</evidence>
<feature type="region of interest" description="Disordered" evidence="1">
    <location>
        <begin position="193"/>
        <end position="226"/>
    </location>
</feature>
<dbReference type="OrthoDB" id="10271506at2759"/>
<feature type="signal peptide" evidence="2">
    <location>
        <begin position="1"/>
        <end position="22"/>
    </location>
</feature>
<feature type="chain" id="PRO_5022713624" evidence="2">
    <location>
        <begin position="23"/>
        <end position="226"/>
    </location>
</feature>
<dbReference type="AlphaFoldDB" id="A0A5B0MAP6"/>
<evidence type="ECO:0000256" key="2">
    <source>
        <dbReference type="SAM" id="SignalP"/>
    </source>
</evidence>
<sequence length="226" mass="25166">MSFILGPYCQLVLLQIMTESMALPTCGNEEIPALHDSQSWNWSNKDAEIDQYLSEPLAFSAASPHLQSSPVPAFDFQMHQEDMQGLSPGGLFPKKDGIHFHELLWPDLNDNIELLSPDVDLPHDLMIPQDNPSLDLPPKRKANELIPQKEYTESSSHLRNKLLKKNHNTDDISKIVVQSMLNTSSSLRSCGELGENVGGLSPAEIVQNKNERPRSLAPKSSHSLSH</sequence>